<dbReference type="FunFam" id="2.30.30.1040:FF:000002">
    <property type="entry name" value="Auxin response factor"/>
    <property type="match status" value="1"/>
</dbReference>
<comment type="caution">
    <text evidence="2">The sequence shown here is derived from an EMBL/GenBank/DDBJ whole genome shotgun (WGS) entry which is preliminary data.</text>
</comment>
<dbReference type="GO" id="GO:0003677">
    <property type="term" value="F:DNA binding"/>
    <property type="evidence" value="ECO:0007669"/>
    <property type="project" value="InterPro"/>
</dbReference>
<accession>A0AAW2SCH0</accession>
<dbReference type="PANTHER" id="PTHR31384:SF160">
    <property type="entry name" value="AUXIN RESPONSE FACTOR 16"/>
    <property type="match status" value="1"/>
</dbReference>
<organism evidence="2">
    <name type="scientific">Sesamum calycinum</name>
    <dbReference type="NCBI Taxonomy" id="2727403"/>
    <lineage>
        <taxon>Eukaryota</taxon>
        <taxon>Viridiplantae</taxon>
        <taxon>Streptophyta</taxon>
        <taxon>Embryophyta</taxon>
        <taxon>Tracheophyta</taxon>
        <taxon>Spermatophyta</taxon>
        <taxon>Magnoliopsida</taxon>
        <taxon>eudicotyledons</taxon>
        <taxon>Gunneridae</taxon>
        <taxon>Pentapetalae</taxon>
        <taxon>asterids</taxon>
        <taxon>lamiids</taxon>
        <taxon>Lamiales</taxon>
        <taxon>Pedaliaceae</taxon>
        <taxon>Sesamum</taxon>
    </lineage>
</organism>
<name>A0AAW2SCH0_9LAMI</name>
<reference evidence="2" key="2">
    <citation type="journal article" date="2024" name="Plant">
        <title>Genomic evolution and insights into agronomic trait innovations of Sesamum species.</title>
        <authorList>
            <person name="Miao H."/>
            <person name="Wang L."/>
            <person name="Qu L."/>
            <person name="Liu H."/>
            <person name="Sun Y."/>
            <person name="Le M."/>
            <person name="Wang Q."/>
            <person name="Wei S."/>
            <person name="Zheng Y."/>
            <person name="Lin W."/>
            <person name="Duan Y."/>
            <person name="Cao H."/>
            <person name="Xiong S."/>
            <person name="Wang X."/>
            <person name="Wei L."/>
            <person name="Li C."/>
            <person name="Ma Q."/>
            <person name="Ju M."/>
            <person name="Zhao R."/>
            <person name="Li G."/>
            <person name="Mu C."/>
            <person name="Tian Q."/>
            <person name="Mei H."/>
            <person name="Zhang T."/>
            <person name="Gao T."/>
            <person name="Zhang H."/>
        </authorList>
    </citation>
    <scope>NUCLEOTIDE SEQUENCE</scope>
    <source>
        <strain evidence="2">KEN8</strain>
    </source>
</reference>
<feature type="domain" description="PB1" evidence="1">
    <location>
        <begin position="565"/>
        <end position="645"/>
    </location>
</feature>
<evidence type="ECO:0000259" key="1">
    <source>
        <dbReference type="PROSITE" id="PS51745"/>
    </source>
</evidence>
<sequence>MKEVMEKSLDSELWHACAGGMVQMPPVNSKVFYFPQGHAEHTLTTVDFGALPKIPPLILCRVAAVKYLADPETDEVYAKIRLIPVGKNESGFDDDGVLGSSGSASNEKPTSFAKTLTQSDANNGGGFSVPRCSWGDLEVQAYLQGNAKEALVDYWMEYVCESEEARSWRLNCVLEGRNGDLCVGIRRAKRGSGIGGNESTSGWNSGAAGNFAGFSSFLKEDENKLMHRSVTNGSLREKGKVKPESVLEATFLAANGQPFEVVYYPRASTPEFCVKASSVTAAMRIQWCPGMRFKMPFETEDSSRISWFMGTIASVQVADPLRWPNSPWRLLQVTWDEPDLLQNVKCVSPWLVEMVSNMPVLHLSPFSPPRKKLRLPHHPDFPLDGQFPMPSFSGTPLGPSGPLCCLSDNITAGIQGARHAQIGVPLSDLHLSNKLQMGLLPPSFLRLNPHAKIPENKARSNMDGKEHISCLLSLEISGHKSEKSDGLKTPRFVLFGQPILTEQQMSNDQSCDAVPKVAQGKSCSGGTPWRTVNFAPDSEVPPKSLSTAQFLWKPGYHASDLGLDTGHCKVFMESEDVGRTLDLSVLGSYEELYKKLEHMFGIEKLETLSHVFYRDATGAVKQAGAEPFSEFMKNAKRLTILMKPSSNSSERKLITGLPTAERGLDSSNQAGPLSIFA</sequence>
<dbReference type="InterPro" id="IPR053793">
    <property type="entry name" value="PB1-like"/>
</dbReference>
<reference evidence="2" key="1">
    <citation type="submission" date="2020-06" db="EMBL/GenBank/DDBJ databases">
        <authorList>
            <person name="Li T."/>
            <person name="Hu X."/>
            <person name="Zhang T."/>
            <person name="Song X."/>
            <person name="Zhang H."/>
            <person name="Dai N."/>
            <person name="Sheng W."/>
            <person name="Hou X."/>
            <person name="Wei L."/>
        </authorList>
    </citation>
    <scope>NUCLEOTIDE SEQUENCE</scope>
    <source>
        <strain evidence="2">KEN8</strain>
        <tissue evidence="2">Leaf</tissue>
    </source>
</reference>
<evidence type="ECO:0000313" key="2">
    <source>
        <dbReference type="EMBL" id="KAL0390103.1"/>
    </source>
</evidence>
<proteinExistence type="predicted"/>
<dbReference type="Pfam" id="PF06507">
    <property type="entry name" value="ARF_AD"/>
    <property type="match status" value="1"/>
</dbReference>
<protein>
    <submittedName>
        <fullName evidence="2">Auxin response factor 22</fullName>
    </submittedName>
</protein>
<dbReference type="GO" id="GO:0005634">
    <property type="term" value="C:nucleus"/>
    <property type="evidence" value="ECO:0007669"/>
    <property type="project" value="InterPro"/>
</dbReference>
<dbReference type="Gene3D" id="2.30.30.1040">
    <property type="match status" value="1"/>
</dbReference>
<dbReference type="InterPro" id="IPR010525">
    <property type="entry name" value="ARF_dom"/>
</dbReference>
<dbReference type="GO" id="GO:0006355">
    <property type="term" value="P:regulation of DNA-templated transcription"/>
    <property type="evidence" value="ECO:0007669"/>
    <property type="project" value="InterPro"/>
</dbReference>
<dbReference type="Gene3D" id="3.10.20.90">
    <property type="entry name" value="Phosphatidylinositol 3-kinase Catalytic Subunit, Chain A, domain 1"/>
    <property type="match status" value="1"/>
</dbReference>
<dbReference type="InterPro" id="IPR044835">
    <property type="entry name" value="ARF_plant"/>
</dbReference>
<dbReference type="PROSITE" id="PS51745">
    <property type="entry name" value="PB1"/>
    <property type="match status" value="1"/>
</dbReference>
<dbReference type="GO" id="GO:0009725">
    <property type="term" value="P:response to hormone"/>
    <property type="evidence" value="ECO:0007669"/>
    <property type="project" value="InterPro"/>
</dbReference>
<dbReference type="EMBL" id="JACGWM010000002">
    <property type="protein sequence ID" value="KAL0390103.1"/>
    <property type="molecule type" value="Genomic_DNA"/>
</dbReference>
<dbReference type="AlphaFoldDB" id="A0AAW2SCH0"/>
<gene>
    <name evidence="2" type="ORF">Scaly_0367400</name>
</gene>
<dbReference type="PANTHER" id="PTHR31384">
    <property type="entry name" value="AUXIN RESPONSE FACTOR 4-RELATED"/>
    <property type="match status" value="1"/>
</dbReference>